<dbReference type="InterPro" id="IPR002401">
    <property type="entry name" value="Cyt_P450_E_grp-I"/>
</dbReference>
<comment type="similarity">
    <text evidence="2 6">Belongs to the cytochrome P450 family.</text>
</comment>
<evidence type="ECO:0000256" key="6">
    <source>
        <dbReference type="RuleBase" id="RU000461"/>
    </source>
</evidence>
<keyword evidence="4 5" id="KW-0408">Iron</keyword>
<keyword evidence="7" id="KW-0812">Transmembrane</keyword>
<dbReference type="PANTHER" id="PTHR24305">
    <property type="entry name" value="CYTOCHROME P450"/>
    <property type="match status" value="1"/>
</dbReference>
<dbReference type="GO" id="GO:0004497">
    <property type="term" value="F:monooxygenase activity"/>
    <property type="evidence" value="ECO:0007669"/>
    <property type="project" value="UniProtKB-KW"/>
</dbReference>
<comment type="cofactor">
    <cofactor evidence="1 5">
        <name>heme</name>
        <dbReference type="ChEBI" id="CHEBI:30413"/>
    </cofactor>
</comment>
<keyword evidence="6" id="KW-0560">Oxidoreductase</keyword>
<keyword evidence="6" id="KW-0503">Monooxygenase</keyword>
<dbReference type="PROSITE" id="PS00086">
    <property type="entry name" value="CYTOCHROME_P450"/>
    <property type="match status" value="1"/>
</dbReference>
<evidence type="ECO:0000256" key="2">
    <source>
        <dbReference type="ARBA" id="ARBA00010617"/>
    </source>
</evidence>
<evidence type="ECO:0000313" key="8">
    <source>
        <dbReference type="EMBL" id="KAF1978048.1"/>
    </source>
</evidence>
<evidence type="ECO:0000256" key="7">
    <source>
        <dbReference type="SAM" id="Phobius"/>
    </source>
</evidence>
<dbReference type="InterPro" id="IPR050121">
    <property type="entry name" value="Cytochrome_P450_monoxygenase"/>
</dbReference>
<dbReference type="AlphaFoldDB" id="A0A6A5VMW6"/>
<dbReference type="PRINTS" id="PR00385">
    <property type="entry name" value="P450"/>
</dbReference>
<evidence type="ECO:0000256" key="1">
    <source>
        <dbReference type="ARBA" id="ARBA00001971"/>
    </source>
</evidence>
<dbReference type="InterPro" id="IPR001128">
    <property type="entry name" value="Cyt_P450"/>
</dbReference>
<dbReference type="SUPFAM" id="SSF48264">
    <property type="entry name" value="Cytochrome P450"/>
    <property type="match status" value="1"/>
</dbReference>
<keyword evidence="3 5" id="KW-0479">Metal-binding</keyword>
<dbReference type="Pfam" id="PF00067">
    <property type="entry name" value="p450"/>
    <property type="match status" value="1"/>
</dbReference>
<dbReference type="PANTHER" id="PTHR24305:SF232">
    <property type="entry name" value="P450, PUTATIVE (EUROFUNG)-RELATED"/>
    <property type="match status" value="1"/>
</dbReference>
<accession>A0A6A5VMW6</accession>
<evidence type="ECO:0000313" key="9">
    <source>
        <dbReference type="Proteomes" id="UP000800036"/>
    </source>
</evidence>
<proteinExistence type="inferred from homology"/>
<sequence length="525" mass="59984">MSLGCDRSSLWSECTPCSQRKRHRSKNSNKPAVSMYTLVLGVSLCALLFYWSWRATFTGDLARIPGPLIARFSNIWKIRAVYHATMHQKNVQLHEKYGSVVRIGPNDVSFASPEALKAIYTARPSFPKGYSYKPTSPLHDGKRLFNLFSVQDVHYHAKLKRAIGSLYTKSVVLELEPRIDDTIKLFMKCLAKRTANGPTELDIYLWLHLFAFDSLGDLNLSERFGFLEKGQDVRGMIETANRILHITGLFGQSPMLQKIQMRIKARWTKTKPNPLLLYTIAKVHDRIAKPTKSPDMLNIFLNLRAMDPDRITLEEIADGGKTDLGQNGGHDVLAVALRTVFYYLARHPSVLERLREEFAPLEKVYSHDVPIPYQELSELTYLDAVIYEAMRVHANIGLILERVVPEGGSEIDGFYIPSGTIVGVNAWVIHHDKTVFGEDAEVFRPERWTEAHQSKRLEMKRFMFSFGDGSRKCIGQNIAMAQAAKVLVEFLRRFRAHLVHPEREWNVHGSWVTKQTAMDMWIARL</sequence>
<dbReference type="PRINTS" id="PR00463">
    <property type="entry name" value="EP450I"/>
</dbReference>
<dbReference type="Proteomes" id="UP000800036">
    <property type="component" value="Unassembled WGS sequence"/>
</dbReference>
<dbReference type="GO" id="GO:0016705">
    <property type="term" value="F:oxidoreductase activity, acting on paired donors, with incorporation or reduction of molecular oxygen"/>
    <property type="evidence" value="ECO:0007669"/>
    <property type="project" value="InterPro"/>
</dbReference>
<keyword evidence="5 6" id="KW-0349">Heme</keyword>
<keyword evidence="9" id="KW-1185">Reference proteome</keyword>
<dbReference type="InterPro" id="IPR017972">
    <property type="entry name" value="Cyt_P450_CS"/>
</dbReference>
<dbReference type="EMBL" id="ML976661">
    <property type="protein sequence ID" value="KAF1978048.1"/>
    <property type="molecule type" value="Genomic_DNA"/>
</dbReference>
<dbReference type="InterPro" id="IPR036396">
    <property type="entry name" value="Cyt_P450_sf"/>
</dbReference>
<dbReference type="CDD" id="cd11060">
    <property type="entry name" value="CYP57A1-like"/>
    <property type="match status" value="1"/>
</dbReference>
<evidence type="ECO:0000256" key="5">
    <source>
        <dbReference type="PIRSR" id="PIRSR602401-1"/>
    </source>
</evidence>
<evidence type="ECO:0000256" key="4">
    <source>
        <dbReference type="ARBA" id="ARBA00023004"/>
    </source>
</evidence>
<reference evidence="8" key="1">
    <citation type="journal article" date="2020" name="Stud. Mycol.">
        <title>101 Dothideomycetes genomes: a test case for predicting lifestyles and emergence of pathogens.</title>
        <authorList>
            <person name="Haridas S."/>
            <person name="Albert R."/>
            <person name="Binder M."/>
            <person name="Bloem J."/>
            <person name="Labutti K."/>
            <person name="Salamov A."/>
            <person name="Andreopoulos B."/>
            <person name="Baker S."/>
            <person name="Barry K."/>
            <person name="Bills G."/>
            <person name="Bluhm B."/>
            <person name="Cannon C."/>
            <person name="Castanera R."/>
            <person name="Culley D."/>
            <person name="Daum C."/>
            <person name="Ezra D."/>
            <person name="Gonzalez J."/>
            <person name="Henrissat B."/>
            <person name="Kuo A."/>
            <person name="Liang C."/>
            <person name="Lipzen A."/>
            <person name="Lutzoni F."/>
            <person name="Magnuson J."/>
            <person name="Mondo S."/>
            <person name="Nolan M."/>
            <person name="Ohm R."/>
            <person name="Pangilinan J."/>
            <person name="Park H.-J."/>
            <person name="Ramirez L."/>
            <person name="Alfaro M."/>
            <person name="Sun H."/>
            <person name="Tritt A."/>
            <person name="Yoshinaga Y."/>
            <person name="Zwiers L.-H."/>
            <person name="Turgeon B."/>
            <person name="Goodwin S."/>
            <person name="Spatafora J."/>
            <person name="Crous P."/>
            <person name="Grigoriev I."/>
        </authorList>
    </citation>
    <scope>NUCLEOTIDE SEQUENCE</scope>
    <source>
        <strain evidence="8">CBS 107.79</strain>
    </source>
</reference>
<gene>
    <name evidence="8" type="ORF">BU23DRAFT_654357</name>
</gene>
<feature type="binding site" description="axial binding residue" evidence="5">
    <location>
        <position position="473"/>
    </location>
    <ligand>
        <name>heme</name>
        <dbReference type="ChEBI" id="CHEBI:30413"/>
    </ligand>
    <ligandPart>
        <name>Fe</name>
        <dbReference type="ChEBI" id="CHEBI:18248"/>
    </ligandPart>
</feature>
<evidence type="ECO:0000256" key="3">
    <source>
        <dbReference type="ARBA" id="ARBA00022723"/>
    </source>
</evidence>
<dbReference type="OrthoDB" id="3934656at2759"/>
<keyword evidence="7" id="KW-1133">Transmembrane helix</keyword>
<name>A0A6A5VMW6_9PLEO</name>
<organism evidence="8 9">
    <name type="scientific">Bimuria novae-zelandiae CBS 107.79</name>
    <dbReference type="NCBI Taxonomy" id="1447943"/>
    <lineage>
        <taxon>Eukaryota</taxon>
        <taxon>Fungi</taxon>
        <taxon>Dikarya</taxon>
        <taxon>Ascomycota</taxon>
        <taxon>Pezizomycotina</taxon>
        <taxon>Dothideomycetes</taxon>
        <taxon>Pleosporomycetidae</taxon>
        <taxon>Pleosporales</taxon>
        <taxon>Massarineae</taxon>
        <taxon>Didymosphaeriaceae</taxon>
        <taxon>Bimuria</taxon>
    </lineage>
</organism>
<protein>
    <submittedName>
        <fullName evidence="8">Cytochrome P450</fullName>
    </submittedName>
</protein>
<dbReference type="GO" id="GO:0005506">
    <property type="term" value="F:iron ion binding"/>
    <property type="evidence" value="ECO:0007669"/>
    <property type="project" value="InterPro"/>
</dbReference>
<keyword evidence="7" id="KW-0472">Membrane</keyword>
<dbReference type="GO" id="GO:0020037">
    <property type="term" value="F:heme binding"/>
    <property type="evidence" value="ECO:0007669"/>
    <property type="project" value="InterPro"/>
</dbReference>
<dbReference type="Gene3D" id="1.10.630.10">
    <property type="entry name" value="Cytochrome P450"/>
    <property type="match status" value="1"/>
</dbReference>
<feature type="transmembrane region" description="Helical" evidence="7">
    <location>
        <begin position="32"/>
        <end position="53"/>
    </location>
</feature>